<protein>
    <submittedName>
        <fullName evidence="7">DEAD/DEAH box helicase</fullName>
    </submittedName>
</protein>
<dbReference type="SUPFAM" id="SSF52540">
    <property type="entry name" value="P-loop containing nucleoside triphosphate hydrolases"/>
    <property type="match status" value="1"/>
</dbReference>
<keyword evidence="4" id="KW-0067">ATP-binding</keyword>
<reference evidence="7 8" key="1">
    <citation type="submission" date="2017-07" db="EMBL/GenBank/DDBJ databases">
        <title>Leptospira spp. isolated from tropical soils.</title>
        <authorList>
            <person name="Thibeaux R."/>
            <person name="Iraola G."/>
            <person name="Ferres I."/>
            <person name="Bierque E."/>
            <person name="Girault D."/>
            <person name="Soupe-Gilbert M.-E."/>
            <person name="Picardeau M."/>
            <person name="Goarant C."/>
        </authorList>
    </citation>
    <scope>NUCLEOTIDE SEQUENCE [LARGE SCALE GENOMIC DNA]</scope>
    <source>
        <strain evidence="7 8">FH4-C-A2</strain>
    </source>
</reference>
<dbReference type="Gene3D" id="3.40.50.1460">
    <property type="match status" value="1"/>
</dbReference>
<dbReference type="Pfam" id="PF00656">
    <property type="entry name" value="Peptidase_C14"/>
    <property type="match status" value="1"/>
</dbReference>
<dbReference type="PANTHER" id="PTHR47961:SF1">
    <property type="entry name" value="ATP-DEPENDENT HELICASE MJ1401-RELATED"/>
    <property type="match status" value="1"/>
</dbReference>
<dbReference type="EMBL" id="NPDR01000003">
    <property type="protein sequence ID" value="PJZ49205.1"/>
    <property type="molecule type" value="Genomic_DNA"/>
</dbReference>
<organism evidence="7 8">
    <name type="scientific">Leptospira saintgironsiae</name>
    <dbReference type="NCBI Taxonomy" id="2023183"/>
    <lineage>
        <taxon>Bacteria</taxon>
        <taxon>Pseudomonadati</taxon>
        <taxon>Spirochaetota</taxon>
        <taxon>Spirochaetia</taxon>
        <taxon>Leptospirales</taxon>
        <taxon>Leptospiraceae</taxon>
        <taxon>Leptospira</taxon>
    </lineage>
</organism>
<evidence type="ECO:0000256" key="4">
    <source>
        <dbReference type="ARBA" id="ARBA00022840"/>
    </source>
</evidence>
<keyword evidence="3 7" id="KW-0347">Helicase</keyword>
<name>A0A2M9YCB5_9LEPT</name>
<dbReference type="SMART" id="SM00490">
    <property type="entry name" value="HELICc"/>
    <property type="match status" value="1"/>
</dbReference>
<dbReference type="GO" id="GO:0004386">
    <property type="term" value="F:helicase activity"/>
    <property type="evidence" value="ECO:0007669"/>
    <property type="project" value="UniProtKB-KW"/>
</dbReference>
<dbReference type="PROSITE" id="PS51194">
    <property type="entry name" value="HELICASE_CTER"/>
    <property type="match status" value="1"/>
</dbReference>
<feature type="domain" description="Helicase ATP-binding" evidence="5">
    <location>
        <begin position="293"/>
        <end position="465"/>
    </location>
</feature>
<dbReference type="PANTHER" id="PTHR47961">
    <property type="entry name" value="DNA POLYMERASE THETA, PUTATIVE (AFU_ORTHOLOGUE AFUA_1G05260)-RELATED"/>
    <property type="match status" value="1"/>
</dbReference>
<dbReference type="InterPro" id="IPR001650">
    <property type="entry name" value="Helicase_C-like"/>
</dbReference>
<evidence type="ECO:0000313" key="7">
    <source>
        <dbReference type="EMBL" id="PJZ49205.1"/>
    </source>
</evidence>
<dbReference type="CDD" id="cd18795">
    <property type="entry name" value="SF2_C_Ski2"/>
    <property type="match status" value="1"/>
</dbReference>
<gene>
    <name evidence="7" type="ORF">CH362_07625</name>
</gene>
<evidence type="ECO:0000256" key="3">
    <source>
        <dbReference type="ARBA" id="ARBA00022806"/>
    </source>
</evidence>
<dbReference type="PROSITE" id="PS51192">
    <property type="entry name" value="HELICASE_ATP_BIND_1"/>
    <property type="match status" value="1"/>
</dbReference>
<dbReference type="InterPro" id="IPR050474">
    <property type="entry name" value="Hel308_SKI2-like"/>
</dbReference>
<keyword evidence="1" id="KW-0547">Nucleotide-binding</keyword>
<accession>A0A2M9YCB5</accession>
<comment type="caution">
    <text evidence="7">The sequence shown here is derived from an EMBL/GenBank/DDBJ whole genome shotgun (WGS) entry which is preliminary data.</text>
</comment>
<evidence type="ECO:0000259" key="5">
    <source>
        <dbReference type="PROSITE" id="PS51192"/>
    </source>
</evidence>
<dbReference type="GO" id="GO:0006508">
    <property type="term" value="P:proteolysis"/>
    <property type="evidence" value="ECO:0007669"/>
    <property type="project" value="InterPro"/>
</dbReference>
<dbReference type="InterPro" id="IPR014001">
    <property type="entry name" value="Helicase_ATP-bd"/>
</dbReference>
<dbReference type="AlphaFoldDB" id="A0A2M9YCB5"/>
<dbReference type="SUPFAM" id="SSF158702">
    <property type="entry name" value="Sec63 N-terminal domain-like"/>
    <property type="match status" value="1"/>
</dbReference>
<dbReference type="InterPro" id="IPR011545">
    <property type="entry name" value="DEAD/DEAH_box_helicase_dom"/>
</dbReference>
<dbReference type="InterPro" id="IPR029030">
    <property type="entry name" value="Caspase-like_dom_sf"/>
</dbReference>
<dbReference type="SUPFAM" id="SSF52129">
    <property type="entry name" value="Caspase-like"/>
    <property type="match status" value="1"/>
</dbReference>
<dbReference type="GO" id="GO:0003676">
    <property type="term" value="F:nucleic acid binding"/>
    <property type="evidence" value="ECO:0007669"/>
    <property type="project" value="InterPro"/>
</dbReference>
<dbReference type="InterPro" id="IPR011600">
    <property type="entry name" value="Pept_C14_caspase"/>
</dbReference>
<dbReference type="GO" id="GO:0005524">
    <property type="term" value="F:ATP binding"/>
    <property type="evidence" value="ECO:0007669"/>
    <property type="project" value="UniProtKB-KW"/>
</dbReference>
<proteinExistence type="predicted"/>
<dbReference type="Pfam" id="PF00271">
    <property type="entry name" value="Helicase_C"/>
    <property type="match status" value="1"/>
</dbReference>
<dbReference type="OrthoDB" id="9812126at2"/>
<evidence type="ECO:0000259" key="6">
    <source>
        <dbReference type="PROSITE" id="PS51194"/>
    </source>
</evidence>
<dbReference type="Pfam" id="PF00270">
    <property type="entry name" value="DEAD"/>
    <property type="match status" value="1"/>
</dbReference>
<dbReference type="Proteomes" id="UP000231926">
    <property type="component" value="Unassembled WGS sequence"/>
</dbReference>
<dbReference type="SMART" id="SM00487">
    <property type="entry name" value="DEXDc"/>
    <property type="match status" value="1"/>
</dbReference>
<dbReference type="Gene3D" id="3.40.50.300">
    <property type="entry name" value="P-loop containing nucleotide triphosphate hydrolases"/>
    <property type="match status" value="2"/>
</dbReference>
<feature type="domain" description="Helicase C-terminal" evidence="6">
    <location>
        <begin position="510"/>
        <end position="708"/>
    </location>
</feature>
<evidence type="ECO:0000256" key="2">
    <source>
        <dbReference type="ARBA" id="ARBA00022801"/>
    </source>
</evidence>
<keyword evidence="2" id="KW-0378">Hydrolase</keyword>
<keyword evidence="8" id="KW-1185">Reference proteome</keyword>
<evidence type="ECO:0000313" key="8">
    <source>
        <dbReference type="Proteomes" id="UP000231926"/>
    </source>
</evidence>
<evidence type="ECO:0000256" key="1">
    <source>
        <dbReference type="ARBA" id="ARBA00022741"/>
    </source>
</evidence>
<dbReference type="RefSeq" id="WP_100709781.1">
    <property type="nucleotide sequence ID" value="NZ_NPDR01000003.1"/>
</dbReference>
<dbReference type="InterPro" id="IPR027417">
    <property type="entry name" value="P-loop_NTPase"/>
</dbReference>
<dbReference type="Gene3D" id="1.10.3380.20">
    <property type="match status" value="1"/>
</dbReference>
<dbReference type="GO" id="GO:0004197">
    <property type="term" value="F:cysteine-type endopeptidase activity"/>
    <property type="evidence" value="ECO:0007669"/>
    <property type="project" value="InterPro"/>
</dbReference>
<sequence length="1002" mass="110951">MALRAVFIGINQYNDQGISELNGAKRDALALWALFTDSIEGLTSKLLVDQDATNSEVRKYVFGALSEANGDDVIIISFAGHGSPDGNIILYDTEIGNLPGTAISMASLAEAFKTTKAKTVLFILDCCFSGQTPARVLETAGLPRSSFILNEVYGEGRIILSACSVSESAWEQPGTGHGLLTYAIITALTDSDKQIVNFPDVVGEIIRLTRIEAERINVKQTPMFLGTVIGGLTFPVLKRGANYFAAFPHKTTKKVSGKIEDLHQYGFPPSIIDQWKVRFPHGLNSLQIQSINEFGILAGNSLLVVAPTSSGKTLIGELAAIPSITLGKKVAFLLPYRALVNEKYEDFTFNYSLSGLRVVRCSGDSTDGVAPVIKGRYDLGFFTYETFLNIILGSPGILNQLGLIVLDEGQFITDPNRGIIVELIFSFLLRARANGIEPQILVLSAVMGNINNFDRWLNLPLLISKERPVPLIEGVLDRRGQFQFVDVDATIKNEELLPVQSIVQRRDRPSSQDVIVPLSKKLVSNGEKLLIFRNQRGAAQGCAKYLANELGLEPANQVLNTLPTQDLTNASQDLHLCLKGGVAFHNTNLLRSEREAVEKEFRKLNGEIHVIAATTTLAAGINTPASTVILTENEFLGEDGREFTVAEYKNMAGRAGRVGFNEIGKSIILAETPLERAQLFQKYVLGTPEEVQSSFQERDLSTWVIRLLSQVKEISQKEIPGLLINTFGGYSASLENPKWVVNIEFEVNTFVERLLQLELAELEGDFIHLTLLGRACGSSSLSFESSMRLVEILKEIDTSKISPVHLLGILQVLNELDSIYTPLMKRGQSESLRVSDASKRYDLNVIQSLKRYCHDQFQFWARCKRASILFDWINGEHIEVIEKYYTANPYQGTISYGNIASIAEGTRFHLRSAHKILSTLLLDTPDFLSELDIILQQLEFGLPRDALFLLKLEIPLTRGQYLALFSAGCRKIEDIFDLSNEKFIEYVGTDIAKQLLSKPLKQ</sequence>
<dbReference type="CDD" id="cd17921">
    <property type="entry name" value="DEXHc_Ski2"/>
    <property type="match status" value="1"/>
</dbReference>